<comment type="catalytic activity">
    <reaction evidence="3">
        <text>L-methionine sulfoximine + acetyl-CoA = N-acetyl-L-methionine sulfoximine + CoA + H(+)</text>
        <dbReference type="Rhea" id="RHEA:47660"/>
        <dbReference type="ChEBI" id="CHEBI:15378"/>
        <dbReference type="ChEBI" id="CHEBI:57287"/>
        <dbReference type="ChEBI" id="CHEBI:57288"/>
        <dbReference type="ChEBI" id="CHEBI:87826"/>
        <dbReference type="ChEBI" id="CHEBI:87827"/>
    </reaction>
</comment>
<keyword evidence="1 6" id="KW-0808">Transferase</keyword>
<dbReference type="RefSeq" id="WP_180305831.1">
    <property type="nucleotide sequence ID" value="NZ_CP058952.1"/>
</dbReference>
<evidence type="ECO:0000313" key="7">
    <source>
        <dbReference type="Proteomes" id="UP000510822"/>
    </source>
</evidence>
<dbReference type="Pfam" id="PF00583">
    <property type="entry name" value="Acetyltransf_1"/>
    <property type="match status" value="1"/>
</dbReference>
<dbReference type="Gene3D" id="3.40.630.30">
    <property type="match status" value="1"/>
</dbReference>
<evidence type="ECO:0000259" key="5">
    <source>
        <dbReference type="PROSITE" id="PS51186"/>
    </source>
</evidence>
<gene>
    <name evidence="6" type="ORF">HZU75_09360</name>
</gene>
<evidence type="ECO:0000256" key="3">
    <source>
        <dbReference type="ARBA" id="ARBA00050603"/>
    </source>
</evidence>
<dbReference type="CDD" id="cd04301">
    <property type="entry name" value="NAT_SF"/>
    <property type="match status" value="1"/>
</dbReference>
<evidence type="ECO:0000256" key="1">
    <source>
        <dbReference type="ARBA" id="ARBA00022679"/>
    </source>
</evidence>
<dbReference type="InterPro" id="IPR016181">
    <property type="entry name" value="Acyl_CoA_acyltransferase"/>
</dbReference>
<keyword evidence="7" id="KW-1185">Reference proteome</keyword>
<accession>A0A7D5Z7I7</accession>
<organism evidence="6 7">
    <name type="scientific">Chitinibacter fontanus</name>
    <dbReference type="NCBI Taxonomy" id="1737446"/>
    <lineage>
        <taxon>Bacteria</taxon>
        <taxon>Pseudomonadati</taxon>
        <taxon>Pseudomonadota</taxon>
        <taxon>Betaproteobacteria</taxon>
        <taxon>Neisseriales</taxon>
        <taxon>Chitinibacteraceae</taxon>
        <taxon>Chitinibacter</taxon>
    </lineage>
</organism>
<comment type="catalytic activity">
    <reaction evidence="4">
        <text>L-methionine sulfone + acetyl-CoA = N-acetyl-L-methionine sulfone + CoA + H(+)</text>
        <dbReference type="Rhea" id="RHEA:47656"/>
        <dbReference type="ChEBI" id="CHEBI:15378"/>
        <dbReference type="ChEBI" id="CHEBI:57287"/>
        <dbReference type="ChEBI" id="CHEBI:57288"/>
        <dbReference type="ChEBI" id="CHEBI:87824"/>
        <dbReference type="ChEBI" id="CHEBI:87825"/>
    </reaction>
</comment>
<dbReference type="AlphaFoldDB" id="A0A7D5Z7I7"/>
<name>A0A7D5Z7I7_9NEIS</name>
<dbReference type="FunFam" id="3.40.630.30:FF:000026">
    <property type="entry name" value="Phosphinothricin acetyltransferase"/>
    <property type="match status" value="1"/>
</dbReference>
<evidence type="ECO:0000313" key="6">
    <source>
        <dbReference type="EMBL" id="QLI81722.1"/>
    </source>
</evidence>
<dbReference type="SUPFAM" id="SSF55729">
    <property type="entry name" value="Acyl-CoA N-acyltransferases (Nat)"/>
    <property type="match status" value="1"/>
</dbReference>
<keyword evidence="2" id="KW-0012">Acyltransferase</keyword>
<dbReference type="GO" id="GO:0016747">
    <property type="term" value="F:acyltransferase activity, transferring groups other than amino-acyl groups"/>
    <property type="evidence" value="ECO:0007669"/>
    <property type="project" value="InterPro"/>
</dbReference>
<proteinExistence type="predicted"/>
<protein>
    <submittedName>
        <fullName evidence="6">N-acetyltransferase family protein</fullName>
    </submittedName>
</protein>
<evidence type="ECO:0000256" key="4">
    <source>
        <dbReference type="ARBA" id="ARBA00051334"/>
    </source>
</evidence>
<dbReference type="PANTHER" id="PTHR43072">
    <property type="entry name" value="N-ACETYLTRANSFERASE"/>
    <property type="match status" value="1"/>
</dbReference>
<dbReference type="KEGG" id="cfon:HZU75_09360"/>
<dbReference type="InterPro" id="IPR000182">
    <property type="entry name" value="GNAT_dom"/>
</dbReference>
<reference evidence="6 7" key="1">
    <citation type="journal article" date="2016" name="Int. J. Syst. Evol. Microbiol.">
        <title>Chitinibacter fontanus sp. nov., isolated from a spring.</title>
        <authorList>
            <person name="Sheu S.Y."/>
            <person name="Li Y.S."/>
            <person name="Young C.C."/>
            <person name="Chen W.M."/>
        </authorList>
    </citation>
    <scope>NUCLEOTIDE SEQUENCE [LARGE SCALE GENOMIC DNA]</scope>
    <source>
        <strain evidence="6 7">STM-7</strain>
    </source>
</reference>
<evidence type="ECO:0000256" key="2">
    <source>
        <dbReference type="ARBA" id="ARBA00023315"/>
    </source>
</evidence>
<dbReference type="PROSITE" id="PS51186">
    <property type="entry name" value="GNAT"/>
    <property type="match status" value="1"/>
</dbReference>
<dbReference type="Proteomes" id="UP000510822">
    <property type="component" value="Chromosome"/>
</dbReference>
<sequence>MHLIECTFERHAAAILAIFNDAIAHSTALYDYRARNMDQMESWFAAKQLGDFPVIGFEHNNGSLMGFASYGPFRAFPAFKYTVEHAIYVDSAFRGQGLGEQLLQQLILRAQAQQKHTMIGAIDTSNEGSISLHKKLGFVCNGILPQVGFKFGHWLDLALYQKTLQTPEHPIDG</sequence>
<feature type="domain" description="N-acetyltransferase" evidence="5">
    <location>
        <begin position="1"/>
        <end position="165"/>
    </location>
</feature>
<dbReference type="PANTHER" id="PTHR43072:SF23">
    <property type="entry name" value="UPF0039 PROTEIN C11D3.02C"/>
    <property type="match status" value="1"/>
</dbReference>
<dbReference type="EMBL" id="CP058952">
    <property type="protein sequence ID" value="QLI81722.1"/>
    <property type="molecule type" value="Genomic_DNA"/>
</dbReference>